<dbReference type="STRING" id="318479.A0A0N4U207"/>
<sequence length="281" mass="32296">MNVVLGTKNLGVLRSIHSSVIHHWRFPQKRNGISAKEIGILKPYKREADGGYPLGQRFPVDITCYLGERNMRGERPLNSINGMDCVAHDEIIPYRPTQSKPIQHDMFERIFEMVGENSDAEFKFVIREEFMPDFLVNKGGSWLVPQEVYKEITGGIRVTVITFYLGINRVNGQQKYCWRYTVRLENLESTTLTIRERSMKLFCLNNMQQINENGILGTHPCLSPLSPAFQFSSTIDLPQFKGAHLWGKFKLQRESGSLFDITIPTVMFDCKSEHSQEQSET</sequence>
<dbReference type="Pfam" id="PF04379">
    <property type="entry name" value="DUF525"/>
    <property type="match status" value="1"/>
</dbReference>
<reference evidence="5" key="1">
    <citation type="submission" date="2017-02" db="UniProtKB">
        <authorList>
            <consortium name="WormBaseParasite"/>
        </authorList>
    </citation>
    <scope>IDENTIFICATION</scope>
</reference>
<dbReference type="PROSITE" id="PS51087">
    <property type="entry name" value="APAG"/>
    <property type="match status" value="1"/>
</dbReference>
<evidence type="ECO:0000313" key="4">
    <source>
        <dbReference type="Proteomes" id="UP000274756"/>
    </source>
</evidence>
<dbReference type="EMBL" id="UYYG01001151">
    <property type="protein sequence ID" value="VDN55066.1"/>
    <property type="molecule type" value="Genomic_DNA"/>
</dbReference>
<dbReference type="Proteomes" id="UP000274756">
    <property type="component" value="Unassembled WGS sequence"/>
</dbReference>
<proteinExistence type="predicted"/>
<dbReference type="InterPro" id="IPR007474">
    <property type="entry name" value="ApaG_domain"/>
</dbReference>
<dbReference type="PANTHER" id="PTHR14289">
    <property type="entry name" value="F-BOX ONLY PROTEIN 3"/>
    <property type="match status" value="1"/>
</dbReference>
<dbReference type="GO" id="GO:0042645">
    <property type="term" value="C:mitochondrial nucleoid"/>
    <property type="evidence" value="ECO:0007669"/>
    <property type="project" value="TreeGrafter"/>
</dbReference>
<evidence type="ECO:0000259" key="1">
    <source>
        <dbReference type="PROSITE" id="PS51087"/>
    </source>
</evidence>
<dbReference type="Proteomes" id="UP000038040">
    <property type="component" value="Unplaced"/>
</dbReference>
<evidence type="ECO:0000313" key="3">
    <source>
        <dbReference type="Proteomes" id="UP000038040"/>
    </source>
</evidence>
<keyword evidence="4" id="KW-1185">Reference proteome</keyword>
<protein>
    <submittedName>
        <fullName evidence="5">ApaG domain-containing protein</fullName>
    </submittedName>
</protein>
<accession>A0A0N4U207</accession>
<organism evidence="3 5">
    <name type="scientific">Dracunculus medinensis</name>
    <name type="common">Guinea worm</name>
    <dbReference type="NCBI Taxonomy" id="318479"/>
    <lineage>
        <taxon>Eukaryota</taxon>
        <taxon>Metazoa</taxon>
        <taxon>Ecdysozoa</taxon>
        <taxon>Nematoda</taxon>
        <taxon>Chromadorea</taxon>
        <taxon>Rhabditida</taxon>
        <taxon>Spirurina</taxon>
        <taxon>Dracunculoidea</taxon>
        <taxon>Dracunculidae</taxon>
        <taxon>Dracunculus</taxon>
    </lineage>
</organism>
<dbReference type="SUPFAM" id="SSF110069">
    <property type="entry name" value="ApaG-like"/>
    <property type="match status" value="1"/>
</dbReference>
<dbReference type="InterPro" id="IPR036767">
    <property type="entry name" value="ApaG_sf"/>
</dbReference>
<gene>
    <name evidence="2" type="ORF">DME_LOCUS5039</name>
</gene>
<feature type="domain" description="ApaG" evidence="1">
    <location>
        <begin position="150"/>
        <end position="275"/>
    </location>
</feature>
<reference evidence="2 4" key="2">
    <citation type="submission" date="2018-11" db="EMBL/GenBank/DDBJ databases">
        <authorList>
            <consortium name="Pathogen Informatics"/>
        </authorList>
    </citation>
    <scope>NUCLEOTIDE SEQUENCE [LARGE SCALE GENOMIC DNA]</scope>
</reference>
<dbReference type="OrthoDB" id="5913487at2759"/>
<evidence type="ECO:0000313" key="5">
    <source>
        <dbReference type="WBParaSite" id="DME_0000067901-mRNA-1"/>
    </source>
</evidence>
<dbReference type="Gene3D" id="2.60.40.1470">
    <property type="entry name" value="ApaG domain"/>
    <property type="match status" value="1"/>
</dbReference>
<dbReference type="AlphaFoldDB" id="A0A0N4U207"/>
<dbReference type="WBParaSite" id="DME_0000067901-mRNA-1">
    <property type="protein sequence ID" value="DME_0000067901-mRNA-1"/>
    <property type="gene ID" value="DME_0000067901"/>
</dbReference>
<dbReference type="GO" id="GO:0070987">
    <property type="term" value="P:error-free translesion synthesis"/>
    <property type="evidence" value="ECO:0007669"/>
    <property type="project" value="TreeGrafter"/>
</dbReference>
<evidence type="ECO:0000313" key="2">
    <source>
        <dbReference type="EMBL" id="VDN55066.1"/>
    </source>
</evidence>
<dbReference type="GO" id="GO:0005634">
    <property type="term" value="C:nucleus"/>
    <property type="evidence" value="ECO:0007669"/>
    <property type="project" value="TreeGrafter"/>
</dbReference>
<dbReference type="PANTHER" id="PTHR14289:SF16">
    <property type="entry name" value="POLYMERASE DELTA-INTERACTING PROTEIN 2"/>
    <property type="match status" value="1"/>
</dbReference>
<name>A0A0N4U207_DRAME</name>